<protein>
    <recommendedName>
        <fullName evidence="4">DUF202 domain-containing protein</fullName>
    </recommendedName>
</protein>
<feature type="transmembrane region" description="Helical" evidence="1">
    <location>
        <begin position="127"/>
        <end position="145"/>
    </location>
</feature>
<dbReference type="Proteomes" id="UP001221189">
    <property type="component" value="Unassembled WGS sequence"/>
</dbReference>
<keyword evidence="3" id="KW-1185">Reference proteome</keyword>
<keyword evidence="1" id="KW-0812">Transmembrane</keyword>
<evidence type="ECO:0000313" key="2">
    <source>
        <dbReference type="EMBL" id="MDC8770934.1"/>
    </source>
</evidence>
<sequence length="146" mass="15990">MSESELATVSLTAHEGLAIKESAYRQGLYQAWFATALEQTKSIFTLASAGVGLGLTLIFSDHVKPVQSWAPIWLLFATVAFALSAVFCIWVFRVNGRLVAKLLKDQEHESHETEDSLVGRVDTACRSSFGVGLVFLIFAAVAQIWL</sequence>
<organism evidence="2 3">
    <name type="scientific">Roseateles albus</name>
    <dbReference type="NCBI Taxonomy" id="2987525"/>
    <lineage>
        <taxon>Bacteria</taxon>
        <taxon>Pseudomonadati</taxon>
        <taxon>Pseudomonadota</taxon>
        <taxon>Betaproteobacteria</taxon>
        <taxon>Burkholderiales</taxon>
        <taxon>Sphaerotilaceae</taxon>
        <taxon>Roseateles</taxon>
    </lineage>
</organism>
<dbReference type="EMBL" id="JAQQXT010000002">
    <property type="protein sequence ID" value="MDC8770934.1"/>
    <property type="molecule type" value="Genomic_DNA"/>
</dbReference>
<comment type="caution">
    <text evidence="2">The sequence shown here is derived from an EMBL/GenBank/DDBJ whole genome shotgun (WGS) entry which is preliminary data.</text>
</comment>
<gene>
    <name evidence="2" type="ORF">PRZ03_05070</name>
</gene>
<feature type="transmembrane region" description="Helical" evidence="1">
    <location>
        <begin position="42"/>
        <end position="60"/>
    </location>
</feature>
<keyword evidence="1" id="KW-0472">Membrane</keyword>
<keyword evidence="1" id="KW-1133">Transmembrane helix</keyword>
<evidence type="ECO:0000256" key="1">
    <source>
        <dbReference type="SAM" id="Phobius"/>
    </source>
</evidence>
<evidence type="ECO:0000313" key="3">
    <source>
        <dbReference type="Proteomes" id="UP001221189"/>
    </source>
</evidence>
<dbReference type="RefSeq" id="WP_273599288.1">
    <property type="nucleotide sequence ID" value="NZ_JAQQXT010000002.1"/>
</dbReference>
<feature type="transmembrane region" description="Helical" evidence="1">
    <location>
        <begin position="72"/>
        <end position="92"/>
    </location>
</feature>
<accession>A0ABT5KAG2</accession>
<proteinExistence type="predicted"/>
<name>A0ABT5KAG2_9BURK</name>
<reference evidence="2 3" key="1">
    <citation type="submission" date="2022-10" db="EMBL/GenBank/DDBJ databases">
        <title>Paucibacter sp. hw1 Genome sequencing.</title>
        <authorList>
            <person name="Park S."/>
        </authorList>
    </citation>
    <scope>NUCLEOTIDE SEQUENCE [LARGE SCALE GENOMIC DNA]</scope>
    <source>
        <strain evidence="3">hw1</strain>
    </source>
</reference>
<evidence type="ECO:0008006" key="4">
    <source>
        <dbReference type="Google" id="ProtNLM"/>
    </source>
</evidence>